<gene>
    <name evidence="2" type="ORF">OE104_11265</name>
</gene>
<dbReference type="Gene3D" id="3.40.50.300">
    <property type="entry name" value="P-loop containing nucleotide triphosphate hydrolases"/>
    <property type="match status" value="1"/>
</dbReference>
<feature type="domain" description="ORC1/DEAH AAA+ ATPase" evidence="1">
    <location>
        <begin position="339"/>
        <end position="457"/>
    </location>
</feature>
<evidence type="ECO:0000313" key="3">
    <source>
        <dbReference type="Proteomes" id="UP001164718"/>
    </source>
</evidence>
<evidence type="ECO:0000313" key="2">
    <source>
        <dbReference type="EMBL" id="WAA09157.1"/>
    </source>
</evidence>
<dbReference type="InterPro" id="IPR027417">
    <property type="entry name" value="P-loop_NTPase"/>
</dbReference>
<reference evidence="2" key="1">
    <citation type="submission" date="2022-09" db="EMBL/GenBank/DDBJ databases">
        <title>Complete Genomes of Fervidibacillus albus and Fervidibacillus halotolerans isolated from tidal flat sediments.</title>
        <authorList>
            <person name="Kwon K.K."/>
            <person name="Yang S.-H."/>
            <person name="Park M.J."/>
            <person name="Oh H.-M."/>
        </authorList>
    </citation>
    <scope>NUCLEOTIDE SEQUENCE</scope>
    <source>
        <strain evidence="2">MEBiC13591</strain>
    </source>
</reference>
<dbReference type="Proteomes" id="UP001164718">
    <property type="component" value="Chromosome"/>
</dbReference>
<dbReference type="SUPFAM" id="SSF52540">
    <property type="entry name" value="P-loop containing nucleoside triphosphate hydrolases"/>
    <property type="match status" value="1"/>
</dbReference>
<dbReference type="EMBL" id="CP106878">
    <property type="protein sequence ID" value="WAA09157.1"/>
    <property type="molecule type" value="Genomic_DNA"/>
</dbReference>
<dbReference type="KEGG" id="faf:OE104_11265"/>
<protein>
    <submittedName>
        <fullName evidence="2">AAA family ATPase</fullName>
    </submittedName>
</protein>
<sequence length="1400" mass="166571">MVEISFVVKPLIGKVSAFIGAKFLEKWKIKRKLKMIKTFKKEYDDTFVDSNTFQKFLNDEHNGLLIFNYVFGANFKSVTKVAFVEQLSKQAIKEINQYRKSVALNKIDNHPLVNQYLYNLITYLEEYRDKSFTSNDMSILANVQNSILEANNTLQEYFEQNLLEIQERAYLEKFTDEYLKEMLDQSISDLGKRYISETNVETDFNLVFDSLVFNKQIIREFDEILSNLQTSIEEIGRSFNKNKEFIDDKDLNLIEKILDLLKEIECEDKEFYMHSNLKNLSKVIKDFIAEIDSVIYYKLSSEEVKKVREELRDPIRLVYKYDRELSDFIDTSKPYLIKEPFLLIYGDAGIGKSHLLADNAKRLQKEGHSVFLFLGQHLNTQDHPFKQIFDLIDYQGSKESFLKEFNDRAKKKNKRTVIFIDALNEGGGKYFWKNYLLNFLNSIKKHENIAVVLSVRSNFLRSVLPENIDTDFPLHKIEYNGFKNLSLEELEPFFNYYKINPLVFPSLENECYNPLFLQIYCEVFQEEYAEFRGWSIVEVLERYIEKINNRLSNDQRFSYPNALNIVDKILKKIAEKFIGNKSHWIYIDEFYEILRGTTSHYIDDYHKLALGLEEENILSINTSFRGEGIVYFTYERFADIYISLVLLEKYKQDNKLFERILSTENPYYYGVYESLSIIAPEKLNIELLDLIDINFITYDVAESFVRGLPWRNVQNIDERTCYWIDLCLRQEEIELKSLVYQTLLKQSYIVDSPLNARFLHQNLYPLKMSERDGSWTIAINNNTGVPKQLVDIVLNQNITFKHFKYENLELLSMSIIWLFTCTNRYLRDNSTMALVKLFISKPSLILKNITLFLDVDDPYLLERLLASAYGAILRINEVHDLEKIVDIIYSKIFDQEEVYPNVLIRDYARGIILFAIKEGIINPNKYRNINPPYSSKWYEKTYTNQEVDKKLKEMQQIAENEYCGFYQIVSSMTTEYGRGVGAYGDFGRYVFGSALYDWSNQFNDQDLSNIATMRIIEFGYDEKIHGYFDGNLRFYSRHENLVERIGKKYQWIAFYELFAKLSDNYPIYKENKVYTPEFQRYQQLQNNETFLYKLLYSESDEDIELLEENEEPLKEDEHLLRIEKDYYKKYNGPWDPFLRNIDPTLLNYPIKKENRNLVRNYLPFSPNKIWAQSTDEFNSLEEFIFIDYEGNRYISLAQLLVQKRKNGEKFVDKDEFCVKSKAVFLPDTEKQNFIALKIEKKGDISVQWPGTYTIFAFEYYWHPFFSDMFYKSEFENIEYEDSMWEYLWENNLDPVSGERTSCSYLMPNANLVKYFGLSQVSEGIWKDSKDNLVAFDAQFMGYERNLLFRLDYLEKYLKKNNKALVWDFYMQKVSERSRKEEWFILWIEEGIGCIWQEKNV</sequence>
<dbReference type="Pfam" id="PF13401">
    <property type="entry name" value="AAA_22"/>
    <property type="match status" value="1"/>
</dbReference>
<dbReference type="RefSeq" id="WP_275416940.1">
    <property type="nucleotide sequence ID" value="NZ_CP106878.1"/>
</dbReference>
<dbReference type="GO" id="GO:0016887">
    <property type="term" value="F:ATP hydrolysis activity"/>
    <property type="evidence" value="ECO:0007669"/>
    <property type="project" value="InterPro"/>
</dbReference>
<accession>A0A9E8LTB6</accession>
<name>A0A9E8LTB6_9BACI</name>
<evidence type="ECO:0000259" key="1">
    <source>
        <dbReference type="Pfam" id="PF13401"/>
    </source>
</evidence>
<keyword evidence="3" id="KW-1185">Reference proteome</keyword>
<organism evidence="2 3">
    <name type="scientific">Fervidibacillus albus</name>
    <dbReference type="NCBI Taxonomy" id="2980026"/>
    <lineage>
        <taxon>Bacteria</taxon>
        <taxon>Bacillati</taxon>
        <taxon>Bacillota</taxon>
        <taxon>Bacilli</taxon>
        <taxon>Bacillales</taxon>
        <taxon>Bacillaceae</taxon>
        <taxon>Fervidibacillus</taxon>
    </lineage>
</organism>
<proteinExistence type="predicted"/>
<dbReference type="InterPro" id="IPR049945">
    <property type="entry name" value="AAA_22"/>
</dbReference>